<feature type="transmembrane region" description="Helical" evidence="1">
    <location>
        <begin position="92"/>
        <end position="112"/>
    </location>
</feature>
<reference evidence="2 3" key="1">
    <citation type="submission" date="2008-03" db="EMBL/GenBank/DDBJ databases">
        <authorList>
            <person name="Paulsen I."/>
            <person name="Sebastian Y."/>
        </authorList>
    </citation>
    <scope>NUCLEOTIDE SEQUENCE [LARGE SCALE GENOMIC DNA]</scope>
    <source>
        <strain evidence="3">D str. JGS1721</strain>
    </source>
</reference>
<evidence type="ECO:0000256" key="1">
    <source>
        <dbReference type="SAM" id="Phobius"/>
    </source>
</evidence>
<feature type="transmembrane region" description="Helical" evidence="1">
    <location>
        <begin position="51"/>
        <end position="72"/>
    </location>
</feature>
<dbReference type="AlphaFoldDB" id="B1V1E6"/>
<protein>
    <submittedName>
        <fullName evidence="2">Uncharacterized protein</fullName>
    </submittedName>
</protein>
<gene>
    <name evidence="2" type="ORF">CJD_1843</name>
</gene>
<accession>B1V1E6</accession>
<feature type="transmembrane region" description="Helical" evidence="1">
    <location>
        <begin position="133"/>
        <end position="156"/>
    </location>
</feature>
<keyword evidence="1" id="KW-0472">Membrane</keyword>
<proteinExistence type="predicted"/>
<evidence type="ECO:0000313" key="2">
    <source>
        <dbReference type="EMBL" id="EDT72362.1"/>
    </source>
</evidence>
<keyword evidence="1" id="KW-0812">Transmembrane</keyword>
<organism evidence="2 3">
    <name type="scientific">Clostridium perfringens D str. JGS1721</name>
    <dbReference type="NCBI Taxonomy" id="488537"/>
    <lineage>
        <taxon>Bacteria</taxon>
        <taxon>Bacillati</taxon>
        <taxon>Bacillota</taxon>
        <taxon>Clostridia</taxon>
        <taxon>Eubacteriales</taxon>
        <taxon>Clostridiaceae</taxon>
        <taxon>Clostridium</taxon>
    </lineage>
</organism>
<comment type="caution">
    <text evidence="2">The sequence shown here is derived from an EMBL/GenBank/DDBJ whole genome shotgun (WGS) entry which is preliminary data.</text>
</comment>
<evidence type="ECO:0000313" key="3">
    <source>
        <dbReference type="Proteomes" id="UP000003188"/>
    </source>
</evidence>
<dbReference type="Proteomes" id="UP000003188">
    <property type="component" value="Unassembled WGS sequence"/>
</dbReference>
<dbReference type="EMBL" id="ABOO01000010">
    <property type="protein sequence ID" value="EDT72362.1"/>
    <property type="molecule type" value="Genomic_DNA"/>
</dbReference>
<name>B1V1E6_CLOPF</name>
<keyword evidence="1" id="KW-1133">Transmembrane helix</keyword>
<sequence>MFNFIKDFTLKIIEKFNFTFNNNSTTIIYNFPNNTNINTKNYSSISKRNRILILLFINIIYILVFCSSFYLIKNPFIKASFLKIFPEPFPEIHVNFFHLIGYILLFISLISFNKKILTRNFYKSNLIKFIIKYLISIFILLSIFSNIFVVIIYRILKFLFITASLLNKSIEYLLP</sequence>